<dbReference type="AlphaFoldDB" id="A0A0A9FQ20"/>
<organism evidence="2">
    <name type="scientific">Arundo donax</name>
    <name type="common">Giant reed</name>
    <name type="synonym">Donax arundinaceus</name>
    <dbReference type="NCBI Taxonomy" id="35708"/>
    <lineage>
        <taxon>Eukaryota</taxon>
        <taxon>Viridiplantae</taxon>
        <taxon>Streptophyta</taxon>
        <taxon>Embryophyta</taxon>
        <taxon>Tracheophyta</taxon>
        <taxon>Spermatophyta</taxon>
        <taxon>Magnoliopsida</taxon>
        <taxon>Liliopsida</taxon>
        <taxon>Poales</taxon>
        <taxon>Poaceae</taxon>
        <taxon>PACMAD clade</taxon>
        <taxon>Arundinoideae</taxon>
        <taxon>Arundineae</taxon>
        <taxon>Arundo</taxon>
    </lineage>
</organism>
<evidence type="ECO:0000313" key="2">
    <source>
        <dbReference type="EMBL" id="JAE14392.1"/>
    </source>
</evidence>
<feature type="region of interest" description="Disordered" evidence="1">
    <location>
        <begin position="69"/>
        <end position="88"/>
    </location>
</feature>
<name>A0A0A9FQ20_ARUDO</name>
<feature type="compositionally biased region" description="Polar residues" evidence="1">
    <location>
        <begin position="382"/>
        <end position="395"/>
    </location>
</feature>
<protein>
    <submittedName>
        <fullName evidence="2">Uncharacterized protein</fullName>
    </submittedName>
</protein>
<feature type="compositionally biased region" description="Low complexity" evidence="1">
    <location>
        <begin position="73"/>
        <end position="84"/>
    </location>
</feature>
<reference evidence="2" key="1">
    <citation type="submission" date="2014-09" db="EMBL/GenBank/DDBJ databases">
        <authorList>
            <person name="Magalhaes I.L.F."/>
            <person name="Oliveira U."/>
            <person name="Santos F.R."/>
            <person name="Vidigal T.H.D.A."/>
            <person name="Brescovit A.D."/>
            <person name="Santos A.J."/>
        </authorList>
    </citation>
    <scope>NUCLEOTIDE SEQUENCE</scope>
    <source>
        <tissue evidence="2">Shoot tissue taken approximately 20 cm above the soil surface</tissue>
    </source>
</reference>
<sequence length="401" mass="41391">MVPKASMINSPELCEAAYHLTSLARSGYNLDSSLNSLLTNVALAWSSSSNWPPPSSSLPELTSPSFTIGTELSSHPSTSSASAPVGASVCSPPPLPSSGMTWLLLLALRRLLRGVNETPWVSQVSLCESPLPQTFSHNSNSRRPWSSVGQPWERTLPCRPLSFRILLASLSSSASLLSKLAARAAKRSDASSSAPSWVWACSARAVRIRSSSSIDHERPAAGFLSRLVESGSLTDETFLSGRISPELLAAPSCSCGGEVLPASLSRLDLVGNLADGLALFLGRFGTGDAAPRLSCCGDAAVSPDGLLLLRGVAVLSAPGSVTGRGSSDSSSASPECCSLSCGGEGFVLTRFGRGDEAPLLLRGEDAATTSTGGGSVSADASPESSWVRSSETSPDGSLFFG</sequence>
<accession>A0A0A9FQ20</accession>
<evidence type="ECO:0000256" key="1">
    <source>
        <dbReference type="SAM" id="MobiDB-lite"/>
    </source>
</evidence>
<proteinExistence type="predicted"/>
<feature type="region of interest" description="Disordered" evidence="1">
    <location>
        <begin position="366"/>
        <end position="401"/>
    </location>
</feature>
<dbReference type="EMBL" id="GBRH01183504">
    <property type="protein sequence ID" value="JAE14392.1"/>
    <property type="molecule type" value="Transcribed_RNA"/>
</dbReference>
<reference evidence="2" key="2">
    <citation type="journal article" date="2015" name="Data Brief">
        <title>Shoot transcriptome of the giant reed, Arundo donax.</title>
        <authorList>
            <person name="Barrero R.A."/>
            <person name="Guerrero F.D."/>
            <person name="Moolhuijzen P."/>
            <person name="Goolsby J.A."/>
            <person name="Tidwell J."/>
            <person name="Bellgard S.E."/>
            <person name="Bellgard M.I."/>
        </authorList>
    </citation>
    <scope>NUCLEOTIDE SEQUENCE</scope>
    <source>
        <tissue evidence="2">Shoot tissue taken approximately 20 cm above the soil surface</tissue>
    </source>
</reference>